<keyword evidence="2" id="KW-0472">Membrane</keyword>
<feature type="transmembrane region" description="Helical" evidence="2">
    <location>
        <begin position="88"/>
        <end position="106"/>
    </location>
</feature>
<keyword evidence="2" id="KW-0812">Transmembrane</keyword>
<feature type="transmembrane region" description="Helical" evidence="2">
    <location>
        <begin position="312"/>
        <end position="338"/>
    </location>
</feature>
<organism evidence="3 4">
    <name type="scientific">Caenorhabditis auriculariae</name>
    <dbReference type="NCBI Taxonomy" id="2777116"/>
    <lineage>
        <taxon>Eukaryota</taxon>
        <taxon>Metazoa</taxon>
        <taxon>Ecdysozoa</taxon>
        <taxon>Nematoda</taxon>
        <taxon>Chromadorea</taxon>
        <taxon>Rhabditida</taxon>
        <taxon>Rhabditina</taxon>
        <taxon>Rhabditomorpha</taxon>
        <taxon>Rhabditoidea</taxon>
        <taxon>Rhabditidae</taxon>
        <taxon>Peloderinae</taxon>
        <taxon>Caenorhabditis</taxon>
    </lineage>
</organism>
<protein>
    <submittedName>
        <fullName evidence="3">Uncharacterized protein</fullName>
    </submittedName>
</protein>
<keyword evidence="4" id="KW-1185">Reference proteome</keyword>
<feature type="transmembrane region" description="Helical" evidence="2">
    <location>
        <begin position="246"/>
        <end position="267"/>
    </location>
</feature>
<keyword evidence="2" id="KW-1133">Transmembrane helix</keyword>
<evidence type="ECO:0000256" key="2">
    <source>
        <dbReference type="SAM" id="Phobius"/>
    </source>
</evidence>
<evidence type="ECO:0000313" key="4">
    <source>
        <dbReference type="Proteomes" id="UP000835052"/>
    </source>
</evidence>
<feature type="transmembrane region" description="Helical" evidence="2">
    <location>
        <begin position="149"/>
        <end position="168"/>
    </location>
</feature>
<feature type="transmembrane region" description="Helical" evidence="2">
    <location>
        <begin position="112"/>
        <end position="137"/>
    </location>
</feature>
<dbReference type="EMBL" id="CAJGYM010000056">
    <property type="protein sequence ID" value="CAD6195511.1"/>
    <property type="molecule type" value="Genomic_DNA"/>
</dbReference>
<proteinExistence type="predicted"/>
<feature type="transmembrane region" description="Helical" evidence="2">
    <location>
        <begin position="52"/>
        <end position="68"/>
    </location>
</feature>
<evidence type="ECO:0000313" key="3">
    <source>
        <dbReference type="EMBL" id="CAD6195511.1"/>
    </source>
</evidence>
<gene>
    <name evidence="3" type="ORF">CAUJ_LOCUS11430</name>
</gene>
<accession>A0A8S1HMI6</accession>
<reference evidence="3" key="1">
    <citation type="submission" date="2020-10" db="EMBL/GenBank/DDBJ databases">
        <authorList>
            <person name="Kikuchi T."/>
        </authorList>
    </citation>
    <scope>NUCLEOTIDE SEQUENCE</scope>
    <source>
        <strain evidence="3">NKZ352</strain>
    </source>
</reference>
<dbReference type="AlphaFoldDB" id="A0A8S1HMI6"/>
<name>A0A8S1HMI6_9PELO</name>
<feature type="transmembrane region" description="Helical" evidence="2">
    <location>
        <begin position="273"/>
        <end position="300"/>
    </location>
</feature>
<feature type="transmembrane region" description="Helical" evidence="2">
    <location>
        <begin position="213"/>
        <end position="230"/>
    </location>
</feature>
<sequence>MSFSVLEDGDISPRRRQNTPSPEERDGAGADCDLDEPVCPCGTAGCWAKAAIFYYAISLALQVVHYVFKRQEFHEHPTTKKAYVVHTAEGTMLVLAFLVIFFMLGICCRSRAIFSIAAFFQIVSCIVTFYSLFDVIWHWKDAKEEEKTAEMTGVLIWTSISFIIQLFFAQETDDFSPRYSFKNDQRDPAGQDCDLNQRVCPCGTAGCWVKVNLVFSLLVFSSNIISIFVVQEENRKSPSPEKERHIATLGSSAFFMLIHIIFLVLGLCFRSKLIFTLIAIAEIITCISAGYLFTDFLLAAMKEDDDEKAKTAAVMAFVLGDIFFFSIIFTLVFVKLSFCDHDTAREREKAIILAVFCGISLLYNAFFCQVFIKLAFCG</sequence>
<comment type="caution">
    <text evidence="3">The sequence shown here is derived from an EMBL/GenBank/DDBJ whole genome shotgun (WGS) entry which is preliminary data.</text>
</comment>
<dbReference type="Proteomes" id="UP000835052">
    <property type="component" value="Unassembled WGS sequence"/>
</dbReference>
<feature type="transmembrane region" description="Helical" evidence="2">
    <location>
        <begin position="350"/>
        <end position="372"/>
    </location>
</feature>
<evidence type="ECO:0000256" key="1">
    <source>
        <dbReference type="SAM" id="MobiDB-lite"/>
    </source>
</evidence>
<feature type="region of interest" description="Disordered" evidence="1">
    <location>
        <begin position="1"/>
        <end position="29"/>
    </location>
</feature>